<accession>A0A654TEC2</accession>
<dbReference type="Proteomes" id="UP000048289">
    <property type="component" value="Unassembled WGS sequence"/>
</dbReference>
<dbReference type="AlphaFoldDB" id="A0A654TEC2"/>
<evidence type="ECO:0000313" key="2">
    <source>
        <dbReference type="Proteomes" id="UP000048289"/>
    </source>
</evidence>
<name>A0A654TEC2_MYCTX</name>
<proteinExistence type="predicted"/>
<sequence>MCAAARALPPFEVAVGRRGAALPGRQLIGIHAQTHRASRLPPLRARVGEDLTEPFGLGLRAYPH</sequence>
<dbReference type="EMBL" id="CFOE01000803">
    <property type="protein sequence ID" value="CFE45993.1"/>
    <property type="molecule type" value="Genomic_DNA"/>
</dbReference>
<organism evidence="1 2">
    <name type="scientific">Mycobacterium tuberculosis</name>
    <dbReference type="NCBI Taxonomy" id="1773"/>
    <lineage>
        <taxon>Bacteria</taxon>
        <taxon>Bacillati</taxon>
        <taxon>Actinomycetota</taxon>
        <taxon>Actinomycetes</taxon>
        <taxon>Mycobacteriales</taxon>
        <taxon>Mycobacteriaceae</taxon>
        <taxon>Mycobacterium</taxon>
        <taxon>Mycobacterium tuberculosis complex</taxon>
    </lineage>
</organism>
<gene>
    <name evidence="1" type="ORF">ERS007681_03955</name>
</gene>
<evidence type="ECO:0000313" key="1">
    <source>
        <dbReference type="EMBL" id="CFE45993.1"/>
    </source>
</evidence>
<reference evidence="1 2" key="1">
    <citation type="submission" date="2015-03" db="EMBL/GenBank/DDBJ databases">
        <authorList>
            <consortium name="Pathogen Informatics"/>
        </authorList>
    </citation>
    <scope>NUCLEOTIDE SEQUENCE [LARGE SCALE GENOMIC DNA]</scope>
    <source>
        <strain evidence="1 2">G09901357</strain>
    </source>
</reference>
<protein>
    <submittedName>
        <fullName evidence="1">Uncharacterized protein</fullName>
    </submittedName>
</protein>